<name>A0ABX0RJG5_9GAMM</name>
<dbReference type="EMBL" id="VWXF01000013">
    <property type="protein sequence ID" value="NIF24288.1"/>
    <property type="molecule type" value="Genomic_DNA"/>
</dbReference>
<dbReference type="InterPro" id="IPR005624">
    <property type="entry name" value="PduO/GlcC-like"/>
</dbReference>
<dbReference type="PANTHER" id="PTHR34309:SF10">
    <property type="entry name" value="SLR1406 PROTEIN"/>
    <property type="match status" value="1"/>
</dbReference>
<feature type="chain" id="PRO_5047268601" evidence="1">
    <location>
        <begin position="20"/>
        <end position="160"/>
    </location>
</feature>
<keyword evidence="3" id="KW-1185">Reference proteome</keyword>
<organism evidence="2 3">
    <name type="scientific">Candidatus Pantoea multigeneris</name>
    <dbReference type="NCBI Taxonomy" id="2608357"/>
    <lineage>
        <taxon>Bacteria</taxon>
        <taxon>Pseudomonadati</taxon>
        <taxon>Pseudomonadota</taxon>
        <taxon>Gammaproteobacteria</taxon>
        <taxon>Enterobacterales</taxon>
        <taxon>Erwiniaceae</taxon>
        <taxon>Pantoea</taxon>
    </lineage>
</organism>
<dbReference type="Proteomes" id="UP001515683">
    <property type="component" value="Unassembled WGS sequence"/>
</dbReference>
<evidence type="ECO:0000256" key="1">
    <source>
        <dbReference type="SAM" id="SignalP"/>
    </source>
</evidence>
<keyword evidence="1" id="KW-0732">Signal</keyword>
<feature type="signal peptide" evidence="1">
    <location>
        <begin position="1"/>
        <end position="19"/>
    </location>
</feature>
<evidence type="ECO:0000313" key="3">
    <source>
        <dbReference type="Proteomes" id="UP001515683"/>
    </source>
</evidence>
<proteinExistence type="predicted"/>
<comment type="caution">
    <text evidence="2">The sequence shown here is derived from an EMBL/GenBank/DDBJ whole genome shotgun (WGS) entry which is preliminary data.</text>
</comment>
<dbReference type="SUPFAM" id="SSF143744">
    <property type="entry name" value="GlcG-like"/>
    <property type="match status" value="1"/>
</dbReference>
<dbReference type="PANTHER" id="PTHR34309">
    <property type="entry name" value="SLR1406 PROTEIN"/>
    <property type="match status" value="1"/>
</dbReference>
<accession>A0ABX0RJG5</accession>
<evidence type="ECO:0000313" key="2">
    <source>
        <dbReference type="EMBL" id="NIF24288.1"/>
    </source>
</evidence>
<dbReference type="RefSeq" id="WP_167018141.1">
    <property type="nucleotide sequence ID" value="NZ_VWXF01000013.1"/>
</dbReference>
<gene>
    <name evidence="2" type="ORF">F3J40_22195</name>
</gene>
<protein>
    <submittedName>
        <fullName evidence="2">Heme-binding protein</fullName>
    </submittedName>
</protein>
<sequence>MKLSLASAFLLAVSAPALAASPVSLFDMSLPLASQLAEEVRSQCKSIGQSGVVSVVDRGGNLVLLQREEGTGPHNTLAAQRKAFTALSTKTATLSLAERAQQQEDSRNLNTLPELLLLGGGVPVVYQSQTIGAVGVAGMGGAKNDHQCAKNAIEKILKTK</sequence>
<dbReference type="InterPro" id="IPR052517">
    <property type="entry name" value="GlcG_carb_metab_protein"/>
</dbReference>
<reference evidence="2 3" key="1">
    <citation type="journal article" date="2019" name="bioRxiv">
        <title>Bacteria contribute to plant secondary compound degradation in a generalist herbivore system.</title>
        <authorList>
            <person name="Francoeur C.B."/>
            <person name="Khadempour L."/>
            <person name="Moreira-Soto R.D."/>
            <person name="Gotting K."/>
            <person name="Book A.J."/>
            <person name="Pinto-Tomas A.A."/>
            <person name="Keefover-Ring K."/>
            <person name="Currie C.R."/>
        </authorList>
    </citation>
    <scope>NUCLEOTIDE SEQUENCE [LARGE SCALE GENOMIC DNA]</scope>
    <source>
        <strain evidence="2">Acro-835</strain>
    </source>
</reference>
<dbReference type="Pfam" id="PF03928">
    <property type="entry name" value="HbpS-like"/>
    <property type="match status" value="1"/>
</dbReference>
<dbReference type="Gene3D" id="3.30.450.150">
    <property type="entry name" value="Haem-degrading domain"/>
    <property type="match status" value="1"/>
</dbReference>
<dbReference type="InterPro" id="IPR038084">
    <property type="entry name" value="PduO/GlcC-like_sf"/>
</dbReference>